<proteinExistence type="predicted"/>
<gene>
    <name evidence="2" type="ORF">VNE69_08050</name>
</gene>
<evidence type="ECO:0000256" key="1">
    <source>
        <dbReference type="SAM" id="Phobius"/>
    </source>
</evidence>
<feature type="transmembrane region" description="Helical" evidence="1">
    <location>
        <begin position="30"/>
        <end position="48"/>
    </location>
</feature>
<dbReference type="AlphaFoldDB" id="A0AAX4JE43"/>
<keyword evidence="1" id="KW-0472">Membrane</keyword>
<feature type="transmembrane region" description="Helical" evidence="1">
    <location>
        <begin position="68"/>
        <end position="86"/>
    </location>
</feature>
<sequence length="183" mass="21598">MNWFSTTLIKSLLCLGLHTCLFYFSPSYFSFYLILSLLLLNIFFISFIKYKSDIFRSRFLRKQYRPSCTLLVTVYSLELSITTIFYYYNTNIICIILNYSILGISYIYRNSRGRKTSPLERNEEFFKIAFLTENYEVNDKIIKKGEVVQIVDKKGENVLIRNSTGQKYIIPSKIVNDDIDLIL</sequence>
<keyword evidence="1" id="KW-1133">Transmembrane helix</keyword>
<keyword evidence="3" id="KW-1185">Reference proteome</keyword>
<evidence type="ECO:0000313" key="3">
    <source>
        <dbReference type="Proteomes" id="UP001334084"/>
    </source>
</evidence>
<dbReference type="EMBL" id="CP142733">
    <property type="protein sequence ID" value="WUR04293.1"/>
    <property type="molecule type" value="Genomic_DNA"/>
</dbReference>
<feature type="transmembrane region" description="Helical" evidence="1">
    <location>
        <begin position="92"/>
        <end position="108"/>
    </location>
</feature>
<keyword evidence="1" id="KW-0812">Transmembrane</keyword>
<organism evidence="2 3">
    <name type="scientific">Vairimorpha necatrix</name>
    <dbReference type="NCBI Taxonomy" id="6039"/>
    <lineage>
        <taxon>Eukaryota</taxon>
        <taxon>Fungi</taxon>
        <taxon>Fungi incertae sedis</taxon>
        <taxon>Microsporidia</taxon>
        <taxon>Nosematidae</taxon>
        <taxon>Vairimorpha</taxon>
    </lineage>
</organism>
<dbReference type="RefSeq" id="XP_065330438.1">
    <property type="nucleotide sequence ID" value="XM_065474366.1"/>
</dbReference>
<accession>A0AAX4JE43</accession>
<reference evidence="2" key="1">
    <citation type="journal article" date="2024" name="BMC Genomics">
        <title>Functional annotation of a divergent genome using sequence and structure-based similarity.</title>
        <authorList>
            <person name="Svedberg D."/>
            <person name="Winiger R.R."/>
            <person name="Berg A."/>
            <person name="Sharma H."/>
            <person name="Tellgren-Roth C."/>
            <person name="Debrunner-Vossbrinck B.A."/>
            <person name="Vossbrinck C.R."/>
            <person name="Barandun J."/>
        </authorList>
    </citation>
    <scope>NUCLEOTIDE SEQUENCE</scope>
    <source>
        <strain evidence="2">Illinois isolate</strain>
    </source>
</reference>
<evidence type="ECO:0000313" key="2">
    <source>
        <dbReference type="EMBL" id="WUR04293.1"/>
    </source>
</evidence>
<dbReference type="Proteomes" id="UP001334084">
    <property type="component" value="Chromosome 8"/>
</dbReference>
<protein>
    <submittedName>
        <fullName evidence="2">High osmolarity signaling protein</fullName>
    </submittedName>
</protein>
<name>A0AAX4JE43_9MICR</name>
<dbReference type="KEGG" id="vnx:VNE69_08050"/>
<dbReference type="GeneID" id="90542126"/>